<comment type="function">
    <text evidence="8 9">Intramembrane glycolipid transporter that operates in the biosynthetic pathway of dolichol-linked oligosaccharides, the glycan precursors employed in protein asparagine (N)-glycosylation. The sequential addition of sugars to dolichol pyrophosphate produces dolichol-linked oligosaccharides containing fourteen sugars, including two GlcNAcs, nine mannoses and three glucoses. Once assembled, the oligosaccharide is transferred from the lipid to nascent proteins by oligosaccharyltransferases. The assembly of dolichol-linked oligosaccharides begins on the cytosolic side of the endoplasmic reticulum membrane and finishes in its lumen. RFT1 could mediate the translocation of the cytosolically oriented intermediate DolPP-GlcNAc2Man5, produced by ALG11, into the ER lumen where dolichol-linked oligosaccharides assembly continues. However, the intramembrane lipid transporter activity could not be confirmed in vitro.</text>
</comment>
<feature type="transmembrane region" description="Helical" evidence="9">
    <location>
        <begin position="115"/>
        <end position="142"/>
    </location>
</feature>
<feature type="transmembrane region" description="Helical" evidence="9">
    <location>
        <begin position="80"/>
        <end position="103"/>
    </location>
</feature>
<dbReference type="InterPro" id="IPR007594">
    <property type="entry name" value="RFT1"/>
</dbReference>
<feature type="transmembrane region" description="Helical" evidence="9">
    <location>
        <begin position="40"/>
        <end position="59"/>
    </location>
</feature>
<evidence type="ECO:0000313" key="10">
    <source>
        <dbReference type="EMBL" id="MFH4974419.1"/>
    </source>
</evidence>
<evidence type="ECO:0000256" key="7">
    <source>
        <dbReference type="ARBA" id="ARBA00023136"/>
    </source>
</evidence>
<dbReference type="EMBL" id="JBGFUD010000381">
    <property type="protein sequence ID" value="MFH4974419.1"/>
    <property type="molecule type" value="Genomic_DNA"/>
</dbReference>
<proteinExistence type="inferred from homology"/>
<name>A0ABD6EAP4_9BILA</name>
<feature type="transmembrane region" description="Helical" evidence="9">
    <location>
        <begin position="487"/>
        <end position="509"/>
    </location>
</feature>
<dbReference type="AlphaFoldDB" id="A0ABD6EAP4"/>
<feature type="transmembrane region" description="Helical" evidence="9">
    <location>
        <begin position="400"/>
        <end position="417"/>
    </location>
</feature>
<evidence type="ECO:0000256" key="4">
    <source>
        <dbReference type="ARBA" id="ARBA00022692"/>
    </source>
</evidence>
<accession>A0ABD6EAP4</accession>
<feature type="transmembrane region" description="Helical" evidence="9">
    <location>
        <begin position="460"/>
        <end position="481"/>
    </location>
</feature>
<evidence type="ECO:0000256" key="5">
    <source>
        <dbReference type="ARBA" id="ARBA00022824"/>
    </source>
</evidence>
<organism evidence="10 11">
    <name type="scientific">Gnathostoma spinigerum</name>
    <dbReference type="NCBI Taxonomy" id="75299"/>
    <lineage>
        <taxon>Eukaryota</taxon>
        <taxon>Metazoa</taxon>
        <taxon>Ecdysozoa</taxon>
        <taxon>Nematoda</taxon>
        <taxon>Chromadorea</taxon>
        <taxon>Rhabditida</taxon>
        <taxon>Spirurina</taxon>
        <taxon>Gnathostomatomorpha</taxon>
        <taxon>Gnathostomatoidea</taxon>
        <taxon>Gnathostomatidae</taxon>
        <taxon>Gnathostoma</taxon>
    </lineage>
</organism>
<dbReference type="Pfam" id="PF04506">
    <property type="entry name" value="Rft-1"/>
    <property type="match status" value="1"/>
</dbReference>
<evidence type="ECO:0000256" key="8">
    <source>
        <dbReference type="ARBA" id="ARBA00045912"/>
    </source>
</evidence>
<comment type="pathway">
    <text evidence="2">Protein modification; protein glycosylation.</text>
</comment>
<reference evidence="10 11" key="1">
    <citation type="submission" date="2024-08" db="EMBL/GenBank/DDBJ databases">
        <title>Gnathostoma spinigerum genome.</title>
        <authorList>
            <person name="Gonzalez-Bertolin B."/>
            <person name="Monzon S."/>
            <person name="Zaballos A."/>
            <person name="Jimenez P."/>
            <person name="Dekumyoy P."/>
            <person name="Varona S."/>
            <person name="Cuesta I."/>
            <person name="Sumanam S."/>
            <person name="Adisakwattana P."/>
            <person name="Gasser R.B."/>
            <person name="Hernandez-Gonzalez A."/>
            <person name="Young N.D."/>
            <person name="Perteguer M.J."/>
        </authorList>
    </citation>
    <scope>NUCLEOTIDE SEQUENCE [LARGE SCALE GENOMIC DNA]</scope>
    <source>
        <strain evidence="10">AL3</strain>
        <tissue evidence="10">Liver</tissue>
    </source>
</reference>
<keyword evidence="7 9" id="KW-0472">Membrane</keyword>
<evidence type="ECO:0000256" key="1">
    <source>
        <dbReference type="ARBA" id="ARBA00004477"/>
    </source>
</evidence>
<dbReference type="GO" id="GO:0005789">
    <property type="term" value="C:endoplasmic reticulum membrane"/>
    <property type="evidence" value="ECO:0007669"/>
    <property type="project" value="UniProtKB-SubCell"/>
</dbReference>
<keyword evidence="6 9" id="KW-1133">Transmembrane helix</keyword>
<sequence length="531" mass="59252">MDVTQSMFSSFASNFKGQLFSRIISFAINMYLLRRIDSDLLGVVNVSLTLFYTTSIFLVREPMRKTFLSSDMPFSFIVNHLWLSPLISAVISALLYVAVWMPFSTTPPVHVVPSYSFALFTFALSSWIESVAEPFVIVLLRFKLDNEYALLQGLLVVMQRVSVLALIFGWKIQHIDAFCWAQVLSSLFYCLASIAIVYRKLCCRSGHKPISFVPLSFRSLLPCLPFSPNFKDLSVFITFTGHSILKQVLADSSAYILTFTGWISLSNQAAYDSIEKLGSMVARIVLAPLEHSAYLCFSSYFRRDILISKQDESKIKAGLHSFSSLLHVTVVGGCVVFVFAMPYSSLVVSLYGGELLIKNSGATILRIYCGYIVIMAVNGITECFAMSTMNNAQLISHGRFLLFAAPLHLFSSAILSFHYAASGFVMANIINMLLRIAYSWKHTRLFLGERCPSVVDASPYLMTLVLLLFSLFVSTISLLIFGSVGGIIHNAAHVAIGGALFLFVINHLYQTDMVLRLFVDNLVGIQHSRYE</sequence>
<feature type="transmembrane region" description="Helical" evidence="9">
    <location>
        <begin position="324"/>
        <end position="344"/>
    </location>
</feature>
<feature type="transmembrane region" description="Helical" evidence="9">
    <location>
        <begin position="180"/>
        <end position="198"/>
    </location>
</feature>
<keyword evidence="5" id="KW-0256">Endoplasmic reticulum</keyword>
<evidence type="ECO:0000256" key="6">
    <source>
        <dbReference type="ARBA" id="ARBA00022989"/>
    </source>
</evidence>
<dbReference type="Proteomes" id="UP001608902">
    <property type="component" value="Unassembled WGS sequence"/>
</dbReference>
<dbReference type="PANTHER" id="PTHR13117:SF5">
    <property type="entry name" value="PROTEIN RFT1 HOMOLOG"/>
    <property type="match status" value="1"/>
</dbReference>
<comment type="similarity">
    <text evidence="3 9">Belongs to the RFT1 family.</text>
</comment>
<feature type="transmembrane region" description="Helical" evidence="9">
    <location>
        <begin position="364"/>
        <end position="388"/>
    </location>
</feature>
<comment type="caution">
    <text evidence="10">The sequence shown here is derived from an EMBL/GenBank/DDBJ whole genome shotgun (WGS) entry which is preliminary data.</text>
</comment>
<comment type="subcellular location">
    <subcellularLocation>
        <location evidence="1 9">Endoplasmic reticulum membrane</location>
        <topology evidence="1 9">Multi-pass membrane protein</topology>
    </subcellularLocation>
</comment>
<gene>
    <name evidence="10" type="ORF">AB6A40_001128</name>
</gene>
<evidence type="ECO:0000256" key="2">
    <source>
        <dbReference type="ARBA" id="ARBA00004922"/>
    </source>
</evidence>
<protein>
    <recommendedName>
        <fullName evidence="9">Protein RFT1 homolog</fullName>
    </recommendedName>
</protein>
<feature type="transmembrane region" description="Helical" evidence="9">
    <location>
        <begin position="149"/>
        <end position="168"/>
    </location>
</feature>
<keyword evidence="4 9" id="KW-0812">Transmembrane</keyword>
<dbReference type="PANTHER" id="PTHR13117">
    <property type="entry name" value="ENDOPLASMIC RETICULUM MULTISPAN TRANSMEMBRANE PROTEIN-RELATED"/>
    <property type="match status" value="1"/>
</dbReference>
<evidence type="ECO:0000256" key="3">
    <source>
        <dbReference type="ARBA" id="ARBA00010288"/>
    </source>
</evidence>
<evidence type="ECO:0000313" key="11">
    <source>
        <dbReference type="Proteomes" id="UP001608902"/>
    </source>
</evidence>
<keyword evidence="11" id="KW-1185">Reference proteome</keyword>
<evidence type="ECO:0000256" key="9">
    <source>
        <dbReference type="RuleBase" id="RU365067"/>
    </source>
</evidence>